<evidence type="ECO:0000259" key="10">
    <source>
        <dbReference type="Pfam" id="PF04104"/>
    </source>
</evidence>
<dbReference type="Pfam" id="PF26466">
    <property type="entry name" value="DNA_primase_lrg_N"/>
    <property type="match status" value="1"/>
</dbReference>
<protein>
    <recommendedName>
        <fullName evidence="10">DNA primase large subunit C-terminal domain-containing protein</fullName>
    </recommendedName>
</protein>
<keyword evidence="4" id="KW-0639">Primosome</keyword>
<keyword evidence="12" id="KW-1185">Reference proteome</keyword>
<dbReference type="GO" id="GO:0003677">
    <property type="term" value="F:DNA binding"/>
    <property type="evidence" value="ECO:0007669"/>
    <property type="project" value="UniProtKB-KW"/>
</dbReference>
<dbReference type="PANTHER" id="PTHR10537">
    <property type="entry name" value="DNA PRIMASE LARGE SUBUNIT"/>
    <property type="match status" value="1"/>
</dbReference>
<comment type="similarity">
    <text evidence="2">Belongs to the eukaryotic-type primase large subunit family.</text>
</comment>
<dbReference type="GO" id="GO:0006269">
    <property type="term" value="P:DNA replication, synthesis of primer"/>
    <property type="evidence" value="ECO:0007669"/>
    <property type="project" value="UniProtKB-KW"/>
</dbReference>
<reference evidence="11" key="1">
    <citation type="submission" date="2021-09" db="EMBL/GenBank/DDBJ databases">
        <authorList>
            <consortium name="AG Swart"/>
            <person name="Singh M."/>
            <person name="Singh A."/>
            <person name="Seah K."/>
            <person name="Emmerich C."/>
        </authorList>
    </citation>
    <scope>NUCLEOTIDE SEQUENCE</scope>
    <source>
        <strain evidence="11">ATCC30299</strain>
    </source>
</reference>
<evidence type="ECO:0000313" key="11">
    <source>
        <dbReference type="EMBL" id="CAG9312662.1"/>
    </source>
</evidence>
<keyword evidence="8" id="KW-0411">Iron-sulfur</keyword>
<evidence type="ECO:0000256" key="3">
    <source>
        <dbReference type="ARBA" id="ARBA00022485"/>
    </source>
</evidence>
<evidence type="ECO:0000256" key="7">
    <source>
        <dbReference type="ARBA" id="ARBA00023004"/>
    </source>
</evidence>
<keyword evidence="7" id="KW-0408">Iron</keyword>
<gene>
    <name evidence="11" type="ORF">BSTOLATCC_MIC7188</name>
</gene>
<comment type="caution">
    <text evidence="11">The sequence shown here is derived from an EMBL/GenBank/DDBJ whole genome shotgun (WGS) entry which is preliminary data.</text>
</comment>
<evidence type="ECO:0000256" key="2">
    <source>
        <dbReference type="ARBA" id="ARBA00010564"/>
    </source>
</evidence>
<dbReference type="Pfam" id="PF04104">
    <property type="entry name" value="DNA_primase_lrg"/>
    <property type="match status" value="1"/>
</dbReference>
<dbReference type="EMBL" id="CAJZBQ010000008">
    <property type="protein sequence ID" value="CAG9312662.1"/>
    <property type="molecule type" value="Genomic_DNA"/>
</dbReference>
<keyword evidence="9" id="KW-0238">DNA-binding</keyword>
<keyword evidence="3" id="KW-0004">4Fe-4S</keyword>
<evidence type="ECO:0000256" key="4">
    <source>
        <dbReference type="ARBA" id="ARBA00022515"/>
    </source>
</evidence>
<dbReference type="PANTHER" id="PTHR10537:SF3">
    <property type="entry name" value="DNA PRIMASE LARGE SUBUNIT"/>
    <property type="match status" value="1"/>
</dbReference>
<accession>A0AAU9IEW1</accession>
<evidence type="ECO:0000256" key="8">
    <source>
        <dbReference type="ARBA" id="ARBA00023014"/>
    </source>
</evidence>
<dbReference type="GO" id="GO:0006270">
    <property type="term" value="P:DNA replication initiation"/>
    <property type="evidence" value="ECO:0007669"/>
    <property type="project" value="TreeGrafter"/>
</dbReference>
<evidence type="ECO:0000256" key="6">
    <source>
        <dbReference type="ARBA" id="ARBA00022723"/>
    </source>
</evidence>
<keyword evidence="6" id="KW-0479">Metal-binding</keyword>
<keyword evidence="5" id="KW-0235">DNA replication</keyword>
<dbReference type="GO" id="GO:0051539">
    <property type="term" value="F:4 iron, 4 sulfur cluster binding"/>
    <property type="evidence" value="ECO:0007669"/>
    <property type="project" value="UniProtKB-KW"/>
</dbReference>
<dbReference type="InterPro" id="IPR016558">
    <property type="entry name" value="DNA_primase_lsu_euk"/>
</dbReference>
<dbReference type="GO" id="GO:0046872">
    <property type="term" value="F:metal ion binding"/>
    <property type="evidence" value="ECO:0007669"/>
    <property type="project" value="UniProtKB-KW"/>
</dbReference>
<evidence type="ECO:0000256" key="1">
    <source>
        <dbReference type="ARBA" id="ARBA00001966"/>
    </source>
</evidence>
<dbReference type="Gene3D" id="1.20.930.80">
    <property type="match status" value="1"/>
</dbReference>
<dbReference type="CDD" id="cd07322">
    <property type="entry name" value="PriL_PriS_Eukaryotic"/>
    <property type="match status" value="1"/>
</dbReference>
<dbReference type="AlphaFoldDB" id="A0AAU9IEW1"/>
<name>A0AAU9IEW1_9CILI</name>
<proteinExistence type="inferred from homology"/>
<dbReference type="InterPro" id="IPR058560">
    <property type="entry name" value="DNA_primase_C"/>
</dbReference>
<evidence type="ECO:0000256" key="5">
    <source>
        <dbReference type="ARBA" id="ARBA00022705"/>
    </source>
</evidence>
<dbReference type="InterPro" id="IPR007238">
    <property type="entry name" value="DNA_primase_lsu_euk/arc"/>
</dbReference>
<organism evidence="11 12">
    <name type="scientific">Blepharisma stoltei</name>
    <dbReference type="NCBI Taxonomy" id="1481888"/>
    <lineage>
        <taxon>Eukaryota</taxon>
        <taxon>Sar</taxon>
        <taxon>Alveolata</taxon>
        <taxon>Ciliophora</taxon>
        <taxon>Postciliodesmatophora</taxon>
        <taxon>Heterotrichea</taxon>
        <taxon>Heterotrichida</taxon>
        <taxon>Blepharismidae</taxon>
        <taxon>Blepharisma</taxon>
    </lineage>
</organism>
<dbReference type="GO" id="GO:0005658">
    <property type="term" value="C:alpha DNA polymerase:primase complex"/>
    <property type="evidence" value="ECO:0007669"/>
    <property type="project" value="UniProtKB-ARBA"/>
</dbReference>
<comment type="cofactor">
    <cofactor evidence="1">
        <name>[4Fe-4S] cluster</name>
        <dbReference type="ChEBI" id="CHEBI:49883"/>
    </cofactor>
</comment>
<feature type="domain" description="DNA primase large subunit C-terminal" evidence="10">
    <location>
        <begin position="247"/>
        <end position="417"/>
    </location>
</feature>
<evidence type="ECO:0000256" key="9">
    <source>
        <dbReference type="ARBA" id="ARBA00023125"/>
    </source>
</evidence>
<sequence length="429" mass="49803">MDNPKPAQGNHQKYLTHLPLFYEDPVDEVDIIELEEITRKRVDLLKKVELNMLEKMNLKYISIDPLFTEKYNDREKEFRDKASHFMLKLAYCSHAEEGKWWVNMETALFKMRLNNMTNPSEVLRQANISFEIKTSADIECPLPEDKEAIGNGIRYKVPLSLSACILKLGYFPIKGFCYVTREHIIDVIADLFRQGCDLALKEASKNIITDERLKSIINRITNPDADNVYENKAPKEKFVTLENLDMMAHNHFPPCMKRLFSNIKTNHHLKHFGRLQFGLFLKGVGLSLDDSLKFWRTEFCNKMTVEKFSKEYEYSIKHSYGKAGKMADYTPWGCRKIIHFPNPSDGEFHGCPFRHAARGELLRILNSYGINEETKASIMQKFPNEPERSCISLFKATHDNTPPDLLEHVGRHPNSYFDASIKYHNLAGR</sequence>
<dbReference type="Proteomes" id="UP001162131">
    <property type="component" value="Unassembled WGS sequence"/>
</dbReference>
<evidence type="ECO:0000313" key="12">
    <source>
        <dbReference type="Proteomes" id="UP001162131"/>
    </source>
</evidence>